<comment type="subcellular location">
    <subcellularLocation>
        <location evidence="1">Cell envelope</location>
    </subcellularLocation>
</comment>
<comment type="similarity">
    <text evidence="2">Belongs to the bacterial solute-binding protein 5 family.</text>
</comment>
<reference evidence="6 7" key="1">
    <citation type="submission" date="2018-11" db="EMBL/GenBank/DDBJ databases">
        <title>Genome sequencing and assembly of Anaerosphaera sp. nov., GS7-6-2.</title>
        <authorList>
            <person name="Rettenmaier R."/>
            <person name="Liebl W."/>
            <person name="Zverlov V."/>
        </authorList>
    </citation>
    <scope>NUCLEOTIDE SEQUENCE [LARGE SCALE GENOMIC DNA]</scope>
    <source>
        <strain evidence="6 7">GS7-6-2</strain>
    </source>
</reference>
<dbReference type="SUPFAM" id="SSF53850">
    <property type="entry name" value="Periplasmic binding protein-like II"/>
    <property type="match status" value="1"/>
</dbReference>
<dbReference type="Gene3D" id="3.10.105.10">
    <property type="entry name" value="Dipeptide-binding Protein, Domain 3"/>
    <property type="match status" value="1"/>
</dbReference>
<feature type="domain" description="Solute-binding protein family 5" evidence="5">
    <location>
        <begin position="90"/>
        <end position="473"/>
    </location>
</feature>
<dbReference type="Gene3D" id="3.40.190.10">
    <property type="entry name" value="Periplasmic binding protein-like II"/>
    <property type="match status" value="1"/>
</dbReference>
<dbReference type="OrthoDB" id="9801912at2"/>
<dbReference type="FunFam" id="3.90.76.10:FF:000001">
    <property type="entry name" value="Oligopeptide ABC transporter substrate-binding protein"/>
    <property type="match status" value="1"/>
</dbReference>
<dbReference type="InterPro" id="IPR000914">
    <property type="entry name" value="SBP_5_dom"/>
</dbReference>
<comment type="caution">
    <text evidence="6">The sequence shown here is derived from an EMBL/GenBank/DDBJ whole genome shotgun (WGS) entry which is preliminary data.</text>
</comment>
<dbReference type="GO" id="GO:0043190">
    <property type="term" value="C:ATP-binding cassette (ABC) transporter complex"/>
    <property type="evidence" value="ECO:0007669"/>
    <property type="project" value="InterPro"/>
</dbReference>
<dbReference type="FunFam" id="3.10.105.10:FF:000001">
    <property type="entry name" value="Oligopeptide ABC transporter, oligopeptide-binding protein"/>
    <property type="match status" value="1"/>
</dbReference>
<evidence type="ECO:0000313" key="6">
    <source>
        <dbReference type="EMBL" id="RVU55080.1"/>
    </source>
</evidence>
<keyword evidence="3" id="KW-0813">Transport</keyword>
<name>A0A437S7M0_9FIRM</name>
<evidence type="ECO:0000256" key="3">
    <source>
        <dbReference type="ARBA" id="ARBA00022448"/>
    </source>
</evidence>
<evidence type="ECO:0000256" key="2">
    <source>
        <dbReference type="ARBA" id="ARBA00005695"/>
    </source>
</evidence>
<keyword evidence="4" id="KW-0732">Signal</keyword>
<evidence type="ECO:0000313" key="7">
    <source>
        <dbReference type="Proteomes" id="UP000288812"/>
    </source>
</evidence>
<dbReference type="PIRSF" id="PIRSF002741">
    <property type="entry name" value="MppA"/>
    <property type="match status" value="1"/>
</dbReference>
<accession>A0A437S7M0</accession>
<dbReference type="AlphaFoldDB" id="A0A437S7M0"/>
<dbReference type="PANTHER" id="PTHR30290">
    <property type="entry name" value="PERIPLASMIC BINDING COMPONENT OF ABC TRANSPORTER"/>
    <property type="match status" value="1"/>
</dbReference>
<dbReference type="EMBL" id="RLIH01000004">
    <property type="protein sequence ID" value="RVU55080.1"/>
    <property type="molecule type" value="Genomic_DNA"/>
</dbReference>
<protein>
    <submittedName>
        <fullName evidence="6">Peptide ABC transporter substrate-binding protein</fullName>
    </submittedName>
</protein>
<dbReference type="GO" id="GO:0015833">
    <property type="term" value="P:peptide transport"/>
    <property type="evidence" value="ECO:0007669"/>
    <property type="project" value="TreeGrafter"/>
</dbReference>
<sequence length="555" mass="63671">MLEYLFIRRKTMKKNSAVLTVLILILTLILTSCGGIKRKPTTDSADGKILYTNVKLEPITLDPALSTNASEIWILDHVFEGLMKFNNKGEIVPGMASKLEVSEDKCTYLFTLRDAKWSNGDAVTAYDFEYAWKRILDSDLESPYTYQLYYLENVEDYNKGKADIEDIGVKALNDKTLEVKLKVPTSYFNELMAFCSFYPVHRETVEKNSDWAENPTDSSYICNGPFKIINWETNSKIQIAKNEEYYGASNINLAEIDFNLIKDEEREWEKYNEGELDFIINPLSLAIEEMLDSKDSQLVMGSDLGVYCYGFNCERAPFDNEKLRESLSLSIDRNKIVKEVLKGGQSSAGGIVPEGFFDDEGRDFRKSNGKLTVKDLNRAGELLEDGLKEAKMTREDLKEFTLIYYGGELQEAIAEAIGEMWRENLGIEMNFENLSFEDFKNRLSEGDYEIAAFNWTGDYSDPMTMLEIFESGNYFNKFGYENLDYDELISTAKDTDNEKERMDAMKEAEKLIMEELPVMPIYFNSYSYIQKPSVNGVYKAATKYPNLTKVELIEK</sequence>
<dbReference type="Pfam" id="PF00496">
    <property type="entry name" value="SBP_bac_5"/>
    <property type="match status" value="1"/>
</dbReference>
<dbReference type="Gene3D" id="3.90.76.10">
    <property type="entry name" value="Dipeptide-binding Protein, Domain 1"/>
    <property type="match status" value="1"/>
</dbReference>
<dbReference type="PANTHER" id="PTHR30290:SF79">
    <property type="entry name" value="DIPEPTIDE-BINDING PROTEIN DPPE"/>
    <property type="match status" value="1"/>
</dbReference>
<dbReference type="GO" id="GO:1904680">
    <property type="term" value="F:peptide transmembrane transporter activity"/>
    <property type="evidence" value="ECO:0007669"/>
    <property type="project" value="TreeGrafter"/>
</dbReference>
<dbReference type="Proteomes" id="UP000288812">
    <property type="component" value="Unassembled WGS sequence"/>
</dbReference>
<gene>
    <name evidence="6" type="ORF">EF514_04110</name>
</gene>
<organism evidence="6 7">
    <name type="scientific">Anaerosphaera multitolerans</name>
    <dbReference type="NCBI Taxonomy" id="2487351"/>
    <lineage>
        <taxon>Bacteria</taxon>
        <taxon>Bacillati</taxon>
        <taxon>Bacillota</taxon>
        <taxon>Tissierellia</taxon>
        <taxon>Tissierellales</taxon>
        <taxon>Peptoniphilaceae</taxon>
        <taxon>Anaerosphaera</taxon>
    </lineage>
</organism>
<dbReference type="InterPro" id="IPR039424">
    <property type="entry name" value="SBP_5"/>
</dbReference>
<evidence type="ECO:0000259" key="5">
    <source>
        <dbReference type="Pfam" id="PF00496"/>
    </source>
</evidence>
<dbReference type="GO" id="GO:0030288">
    <property type="term" value="C:outer membrane-bounded periplasmic space"/>
    <property type="evidence" value="ECO:0007669"/>
    <property type="project" value="UniProtKB-ARBA"/>
</dbReference>
<dbReference type="InterPro" id="IPR030678">
    <property type="entry name" value="Peptide/Ni-bd"/>
</dbReference>
<keyword evidence="7" id="KW-1185">Reference proteome</keyword>
<evidence type="ECO:0000256" key="1">
    <source>
        <dbReference type="ARBA" id="ARBA00004196"/>
    </source>
</evidence>
<proteinExistence type="inferred from homology"/>
<evidence type="ECO:0000256" key="4">
    <source>
        <dbReference type="ARBA" id="ARBA00022729"/>
    </source>
</evidence>
<dbReference type="CDD" id="cd08504">
    <property type="entry name" value="PBP2_OppA"/>
    <property type="match status" value="1"/>
</dbReference>